<dbReference type="PANTHER" id="PTHR46066:SF2">
    <property type="entry name" value="CHITINASE DOMAIN-CONTAINING PROTEIN 1"/>
    <property type="match status" value="1"/>
</dbReference>
<dbReference type="PROSITE" id="PS51782">
    <property type="entry name" value="LYSM"/>
    <property type="match status" value="1"/>
</dbReference>
<reference evidence="3 4" key="1">
    <citation type="submission" date="2021-02" db="EMBL/GenBank/DDBJ databases">
        <title>Alicyclobacillus curvatus sp. nov. and Alicyclobacillus mengziensis sp. nov., two acidophilic bacteria isolated from acid mine drainage.</title>
        <authorList>
            <person name="Huang Y."/>
        </authorList>
    </citation>
    <scope>NUCLEOTIDE SEQUENCE [LARGE SCALE GENOMIC DNA]</scope>
    <source>
        <strain evidence="3 4">S30H14</strain>
    </source>
</reference>
<dbReference type="InterPro" id="IPR018392">
    <property type="entry name" value="LysM"/>
</dbReference>
<dbReference type="Proteomes" id="UP000663505">
    <property type="component" value="Chromosome"/>
</dbReference>
<name>A0A9X7VWP7_9BACL</name>
<evidence type="ECO:0000259" key="1">
    <source>
        <dbReference type="PROSITE" id="PS51782"/>
    </source>
</evidence>
<dbReference type="Gene3D" id="3.10.350.10">
    <property type="entry name" value="LysM domain"/>
    <property type="match status" value="1"/>
</dbReference>
<gene>
    <name evidence="3" type="ORF">JZ786_18340</name>
</gene>
<dbReference type="GO" id="GO:0005975">
    <property type="term" value="P:carbohydrate metabolic process"/>
    <property type="evidence" value="ECO:0007669"/>
    <property type="project" value="InterPro"/>
</dbReference>
<dbReference type="GO" id="GO:0070492">
    <property type="term" value="F:oligosaccharide binding"/>
    <property type="evidence" value="ECO:0007669"/>
    <property type="project" value="TreeGrafter"/>
</dbReference>
<sequence>MWIHTVTEGETLRSIAEQYSTTTREVEHLNELQSEEVLVPGQHLLIPSTRDTLSEVYTLRRGDTVPRVARRAGVSQTELERWLGITPAPGSTGVGQTIPGYKSVTPWNSGSSIPIPKVITQKRTIEVNGYLLPQGNPSDARAVQEIGERLTYLCIFSYQAKADGTLTPQPDSEAMRAAKAAKVEPLMTVTNFDGSQFNTELAHTLMANSSLRRKLIQSVVTTARQRGFGGVNVDFEHMRPTDRPLYNTFIRELGAACRRQGLSISIAMGPKTSDSPTASWMGAFDYKTLGAEVDFLMLMTYEWGWVGGPPMATIMHTVGCLSTRFVITM</sequence>
<dbReference type="CDD" id="cd00118">
    <property type="entry name" value="LysM"/>
    <property type="match status" value="1"/>
</dbReference>
<dbReference type="RefSeq" id="WP_206655788.1">
    <property type="nucleotide sequence ID" value="NZ_CP071182.1"/>
</dbReference>
<dbReference type="Pfam" id="PF00704">
    <property type="entry name" value="Glyco_hydro_18"/>
    <property type="match status" value="1"/>
</dbReference>
<evidence type="ECO:0000313" key="3">
    <source>
        <dbReference type="EMBL" id="QSO46419.1"/>
    </source>
</evidence>
<dbReference type="InterPro" id="IPR001223">
    <property type="entry name" value="Glyco_hydro18_cat"/>
</dbReference>
<dbReference type="InterPro" id="IPR017853">
    <property type="entry name" value="GH"/>
</dbReference>
<dbReference type="PROSITE" id="PS51910">
    <property type="entry name" value="GH18_2"/>
    <property type="match status" value="1"/>
</dbReference>
<dbReference type="Pfam" id="PF01476">
    <property type="entry name" value="LysM"/>
    <property type="match status" value="2"/>
</dbReference>
<dbReference type="PANTHER" id="PTHR46066">
    <property type="entry name" value="CHITINASE DOMAIN-CONTAINING PROTEIN 1 FAMILY MEMBER"/>
    <property type="match status" value="1"/>
</dbReference>
<keyword evidence="4" id="KW-1185">Reference proteome</keyword>
<feature type="domain" description="LysM" evidence="1">
    <location>
        <begin position="2"/>
        <end position="46"/>
    </location>
</feature>
<dbReference type="GO" id="GO:0012505">
    <property type="term" value="C:endomembrane system"/>
    <property type="evidence" value="ECO:0007669"/>
    <property type="project" value="TreeGrafter"/>
</dbReference>
<organism evidence="3 4">
    <name type="scientific">Alicyclobacillus mengziensis</name>
    <dbReference type="NCBI Taxonomy" id="2931921"/>
    <lineage>
        <taxon>Bacteria</taxon>
        <taxon>Bacillati</taxon>
        <taxon>Bacillota</taxon>
        <taxon>Bacilli</taxon>
        <taxon>Bacillales</taxon>
        <taxon>Alicyclobacillaceae</taxon>
        <taxon>Alicyclobacillus</taxon>
    </lineage>
</organism>
<accession>A0A9X7VWP7</accession>
<dbReference type="Gene3D" id="3.20.20.80">
    <property type="entry name" value="Glycosidases"/>
    <property type="match status" value="1"/>
</dbReference>
<dbReference type="EMBL" id="CP071182">
    <property type="protein sequence ID" value="QSO46419.1"/>
    <property type="molecule type" value="Genomic_DNA"/>
</dbReference>
<evidence type="ECO:0000313" key="4">
    <source>
        <dbReference type="Proteomes" id="UP000663505"/>
    </source>
</evidence>
<protein>
    <submittedName>
        <fullName evidence="3">LysM peptidoglycan-binding domain-containing protein</fullName>
    </submittedName>
</protein>
<dbReference type="SUPFAM" id="SSF51445">
    <property type="entry name" value="(Trans)glycosidases"/>
    <property type="match status" value="1"/>
</dbReference>
<evidence type="ECO:0000259" key="2">
    <source>
        <dbReference type="PROSITE" id="PS51910"/>
    </source>
</evidence>
<dbReference type="KEGG" id="afx:JZ786_18340"/>
<feature type="domain" description="GH18" evidence="2">
    <location>
        <begin position="125"/>
        <end position="329"/>
    </location>
</feature>
<proteinExistence type="predicted"/>
<dbReference type="SMART" id="SM00257">
    <property type="entry name" value="LysM"/>
    <property type="match status" value="2"/>
</dbReference>
<dbReference type="InterPro" id="IPR036779">
    <property type="entry name" value="LysM_dom_sf"/>
</dbReference>
<dbReference type="SUPFAM" id="SSF54106">
    <property type="entry name" value="LysM domain"/>
    <property type="match status" value="1"/>
</dbReference>
<dbReference type="AlphaFoldDB" id="A0A9X7VWP7"/>